<reference evidence="2" key="1">
    <citation type="journal article" date="2014" name="Int. J. Syst. Evol. Microbiol.">
        <title>Complete genome sequence of Corynebacterium casei LMG S-19264T (=DSM 44701T), isolated from a smear-ripened cheese.</title>
        <authorList>
            <consortium name="US DOE Joint Genome Institute (JGI-PGF)"/>
            <person name="Walter F."/>
            <person name="Albersmeier A."/>
            <person name="Kalinowski J."/>
            <person name="Ruckert C."/>
        </authorList>
    </citation>
    <scope>NUCLEOTIDE SEQUENCE</scope>
    <source>
        <strain evidence="2">KCTC 12344</strain>
    </source>
</reference>
<keyword evidence="1" id="KW-0732">Signal</keyword>
<dbReference type="EMBL" id="BMWW01000003">
    <property type="protein sequence ID" value="GGY85871.1"/>
    <property type="molecule type" value="Genomic_DNA"/>
</dbReference>
<comment type="caution">
    <text evidence="2">The sequence shown here is derived from an EMBL/GenBank/DDBJ whole genome shotgun (WGS) entry which is preliminary data.</text>
</comment>
<reference evidence="2" key="2">
    <citation type="submission" date="2022-12" db="EMBL/GenBank/DDBJ databases">
        <authorList>
            <person name="Sun Q."/>
            <person name="Kim S."/>
        </authorList>
    </citation>
    <scope>NUCLEOTIDE SEQUENCE</scope>
    <source>
        <strain evidence="2">KCTC 12344</strain>
    </source>
</reference>
<sequence>MDKMKKLLPLLPLVLTALHASAFAEEREWLPYKKLLEVSRVDKFHALPPAERDKLDMSIHLQPSSKEVSTRDVALTVVHAGGRTPLPIDAGGNLRLTPNPQWLAEDAKIMTNQPKTSKVAISPAMNAIVPPGTQWPYDALMGSIPQANAAIGKMAGALRMFAPTIRSVILRFDQPAQVTIAAKAGAKQYATDTKHQIRLKPDAALARENPQITLTARPREAELDSE</sequence>
<organism evidence="2 3">
    <name type="scientific">Pseudoduganella plicata</name>
    <dbReference type="NCBI Taxonomy" id="321984"/>
    <lineage>
        <taxon>Bacteria</taxon>
        <taxon>Pseudomonadati</taxon>
        <taxon>Pseudomonadota</taxon>
        <taxon>Betaproteobacteria</taxon>
        <taxon>Burkholderiales</taxon>
        <taxon>Oxalobacteraceae</taxon>
        <taxon>Telluria group</taxon>
        <taxon>Pseudoduganella</taxon>
    </lineage>
</organism>
<evidence type="ECO:0000313" key="2">
    <source>
        <dbReference type="EMBL" id="GGY85871.1"/>
    </source>
</evidence>
<dbReference type="Proteomes" id="UP000619512">
    <property type="component" value="Unassembled WGS sequence"/>
</dbReference>
<evidence type="ECO:0000256" key="1">
    <source>
        <dbReference type="SAM" id="SignalP"/>
    </source>
</evidence>
<protein>
    <recommendedName>
        <fullName evidence="4">DUF2987 domain-containing protein</fullName>
    </recommendedName>
</protein>
<dbReference type="AlphaFoldDB" id="A0AA87YB03"/>
<evidence type="ECO:0000313" key="3">
    <source>
        <dbReference type="Proteomes" id="UP000619512"/>
    </source>
</evidence>
<evidence type="ECO:0008006" key="4">
    <source>
        <dbReference type="Google" id="ProtNLM"/>
    </source>
</evidence>
<feature type="chain" id="PRO_5041653987" description="DUF2987 domain-containing protein" evidence="1">
    <location>
        <begin position="25"/>
        <end position="226"/>
    </location>
</feature>
<feature type="signal peptide" evidence="1">
    <location>
        <begin position="1"/>
        <end position="24"/>
    </location>
</feature>
<name>A0AA87YB03_9BURK</name>
<gene>
    <name evidence="2" type="ORF">GCM10007388_18660</name>
</gene>
<accession>A0AA87YB03</accession>
<proteinExistence type="predicted"/>